<keyword evidence="3" id="KW-1185">Reference proteome</keyword>
<reference evidence="2" key="1">
    <citation type="journal article" date="2023" name="Nat. Commun.">
        <title>Diploid and tetraploid genomes of Acorus and the evolution of monocots.</title>
        <authorList>
            <person name="Ma L."/>
            <person name="Liu K.W."/>
            <person name="Li Z."/>
            <person name="Hsiao Y.Y."/>
            <person name="Qi Y."/>
            <person name="Fu T."/>
            <person name="Tang G.D."/>
            <person name="Zhang D."/>
            <person name="Sun W.H."/>
            <person name="Liu D.K."/>
            <person name="Li Y."/>
            <person name="Chen G.Z."/>
            <person name="Liu X.D."/>
            <person name="Liao X.Y."/>
            <person name="Jiang Y.T."/>
            <person name="Yu X."/>
            <person name="Hao Y."/>
            <person name="Huang J."/>
            <person name="Zhao X.W."/>
            <person name="Ke S."/>
            <person name="Chen Y.Y."/>
            <person name="Wu W.L."/>
            <person name="Hsu J.L."/>
            <person name="Lin Y.F."/>
            <person name="Huang M.D."/>
            <person name="Li C.Y."/>
            <person name="Huang L."/>
            <person name="Wang Z.W."/>
            <person name="Zhao X."/>
            <person name="Zhong W.Y."/>
            <person name="Peng D.H."/>
            <person name="Ahmad S."/>
            <person name="Lan S."/>
            <person name="Zhang J.S."/>
            <person name="Tsai W.C."/>
            <person name="Van de Peer Y."/>
            <person name="Liu Z.J."/>
        </authorList>
    </citation>
    <scope>NUCLEOTIDE SEQUENCE</scope>
    <source>
        <strain evidence="2">SCP</strain>
    </source>
</reference>
<dbReference type="PANTHER" id="PTHR36325">
    <property type="entry name" value="MYOSIN-2 HEAVY CHAIN-LIKE PROTEIN"/>
    <property type="match status" value="1"/>
</dbReference>
<dbReference type="EMBL" id="JAUJYN010000003">
    <property type="protein sequence ID" value="KAK1275726.1"/>
    <property type="molecule type" value="Genomic_DNA"/>
</dbReference>
<evidence type="ECO:0000313" key="3">
    <source>
        <dbReference type="Proteomes" id="UP001179952"/>
    </source>
</evidence>
<organism evidence="2 3">
    <name type="scientific">Acorus gramineus</name>
    <name type="common">Dwarf sweet flag</name>
    <dbReference type="NCBI Taxonomy" id="55184"/>
    <lineage>
        <taxon>Eukaryota</taxon>
        <taxon>Viridiplantae</taxon>
        <taxon>Streptophyta</taxon>
        <taxon>Embryophyta</taxon>
        <taxon>Tracheophyta</taxon>
        <taxon>Spermatophyta</taxon>
        <taxon>Magnoliopsida</taxon>
        <taxon>Liliopsida</taxon>
        <taxon>Acoraceae</taxon>
        <taxon>Acorus</taxon>
    </lineage>
</organism>
<accession>A0AAV9BGE5</accession>
<gene>
    <name evidence="2" type="ORF">QJS04_geneDACA001630</name>
</gene>
<dbReference type="PANTHER" id="PTHR36325:SF1">
    <property type="entry name" value="MYOSIN-2 HEAVY CHAIN-LIKE PROTEIN"/>
    <property type="match status" value="1"/>
</dbReference>
<feature type="region of interest" description="Disordered" evidence="1">
    <location>
        <begin position="82"/>
        <end position="121"/>
    </location>
</feature>
<evidence type="ECO:0000313" key="2">
    <source>
        <dbReference type="EMBL" id="KAK1275726.1"/>
    </source>
</evidence>
<feature type="compositionally biased region" description="Polar residues" evidence="1">
    <location>
        <begin position="96"/>
        <end position="108"/>
    </location>
</feature>
<protein>
    <submittedName>
        <fullName evidence="2">Uncharacterized protein</fullName>
    </submittedName>
</protein>
<name>A0AAV9BGE5_ACOGR</name>
<proteinExistence type="predicted"/>
<dbReference type="AlphaFoldDB" id="A0AAV9BGE5"/>
<reference evidence="2" key="2">
    <citation type="submission" date="2023-06" db="EMBL/GenBank/DDBJ databases">
        <authorList>
            <person name="Ma L."/>
            <person name="Liu K.-W."/>
            <person name="Li Z."/>
            <person name="Hsiao Y.-Y."/>
            <person name="Qi Y."/>
            <person name="Fu T."/>
            <person name="Tang G."/>
            <person name="Zhang D."/>
            <person name="Sun W.-H."/>
            <person name="Liu D.-K."/>
            <person name="Li Y."/>
            <person name="Chen G.-Z."/>
            <person name="Liu X.-D."/>
            <person name="Liao X.-Y."/>
            <person name="Jiang Y.-T."/>
            <person name="Yu X."/>
            <person name="Hao Y."/>
            <person name="Huang J."/>
            <person name="Zhao X.-W."/>
            <person name="Ke S."/>
            <person name="Chen Y.-Y."/>
            <person name="Wu W.-L."/>
            <person name="Hsu J.-L."/>
            <person name="Lin Y.-F."/>
            <person name="Huang M.-D."/>
            <person name="Li C.-Y."/>
            <person name="Huang L."/>
            <person name="Wang Z.-W."/>
            <person name="Zhao X."/>
            <person name="Zhong W.-Y."/>
            <person name="Peng D.-H."/>
            <person name="Ahmad S."/>
            <person name="Lan S."/>
            <person name="Zhang J.-S."/>
            <person name="Tsai W.-C."/>
            <person name="Van De Peer Y."/>
            <person name="Liu Z.-J."/>
        </authorList>
    </citation>
    <scope>NUCLEOTIDE SEQUENCE</scope>
    <source>
        <strain evidence="2">SCP</strain>
        <tissue evidence="2">Leaves</tissue>
    </source>
</reference>
<sequence length="831" mass="91850">MESDCISAVQEAQISETTLVVSPQMNGCDVEVEAETVATLKSGKGFGVCSVELGSCSPATPPAVSPKMNGCDVEVEPVTVAPLKSGKSGGSRENGHSSLNGVNKSNVQIKKPPHRKSVSPINWFPRKKTETFLKKKIRLLQEGGGMKSSLDETLYDSNPHYSRVLREKIATRKAASKAMEARKAAMVEASWCRILRAARIQSKEAEAQLVRAESFVEEAFQEAAALGVILYDRPDCPRRPCEIESSSVIGGGSTHKVSASFETEFEVDKEVTAAVRTAFIRLASCASEKKDFKDLLQKISQNPVMKETEGQLMVSSECVPDSGAEITQELQVSGFALSDAVETKGTNMRRRKGEEDELSHGAGKFLDSKLVVVMHERLKCLKEDELSSLATIVATCGLNAALHKENGKQHNPYSFTGRSGDPLATLGRSTLRRKSSITEAAEIPSLDKFLVKHYSKLEKEVLEARNSSKSLVDGESRLVNSKHDTGLTGSNCDVGCALVKDDLHSDSGGDGKENVTANTLMPLSIHCGESQKLKESTNISSSQVVDGKYISRIEKAKLEALEAFNMCSQGGKTNVENSLESILLKPVHRLEREKMQASKLGRSTLNQRDQHKKQNTISGECEGLDKVLVKHVSRLEKEKMEAALTNEEFVWVRKDQQKEEKVGQSLDDVLVKHQSRLEKEKMAAATATEEFVRVRKDQQKEEKVGESLDDVLVKHQSRLEKEKMAATTATEEVVRVRNRDLQRKKTDESLDDILVKHQSRLEKEKMASGQQLLLHVKSSDARREAREKELQEAWGGLSLGNSIKPHLSRLERDRAAWRRAEEEERRHTGAV</sequence>
<comment type="caution">
    <text evidence="2">The sequence shown here is derived from an EMBL/GenBank/DDBJ whole genome shotgun (WGS) entry which is preliminary data.</text>
</comment>
<evidence type="ECO:0000256" key="1">
    <source>
        <dbReference type="SAM" id="MobiDB-lite"/>
    </source>
</evidence>
<dbReference type="Proteomes" id="UP001179952">
    <property type="component" value="Unassembled WGS sequence"/>
</dbReference>